<dbReference type="Proteomes" id="UP000436468">
    <property type="component" value="Unassembled WGS sequence"/>
</dbReference>
<keyword evidence="2" id="KW-1185">Reference proteome</keyword>
<organism evidence="1 2">
    <name type="scientific">Bradyrhizobium pachyrhizi</name>
    <dbReference type="NCBI Taxonomy" id="280333"/>
    <lineage>
        <taxon>Bacteria</taxon>
        <taxon>Pseudomonadati</taxon>
        <taxon>Pseudomonadota</taxon>
        <taxon>Alphaproteobacteria</taxon>
        <taxon>Hyphomicrobiales</taxon>
        <taxon>Nitrobacteraceae</taxon>
        <taxon>Bradyrhizobium</taxon>
    </lineage>
</organism>
<proteinExistence type="predicted"/>
<gene>
    <name evidence="1" type="ORF">GPL21_36875</name>
</gene>
<sequence>MVSALVVETHSVNSCGQQLPCHRSGRVALLCSRKTLPRNRDSVPPPRVAWLAASAAAQTRRLVLFCAMRQVRAIAHQMRFRDRHRGPRCCDAQEIIGVAKISAGCRRSARTDGF</sequence>
<dbReference type="AlphaFoldDB" id="A0A844T7L1"/>
<dbReference type="EMBL" id="WQNF01000047">
    <property type="protein sequence ID" value="MVT70640.1"/>
    <property type="molecule type" value="Genomic_DNA"/>
</dbReference>
<reference evidence="1 2" key="1">
    <citation type="submission" date="2019-12" db="EMBL/GenBank/DDBJ databases">
        <title>Draft genome sequences Bradyrhizobium cajani AMBPC1010, Bradyrhizobium pachyrhizi AMBPC1040 and Bradyrhizobium yuanmingense ALSPC3051, three plant growth promoting strains isolated from nodules of Cajanus cajan L. in Dominican Republic.</title>
        <authorList>
            <person name="Flores-Felix J.D."/>
            <person name="Araujo J."/>
            <person name="Diaz-Alcantara C."/>
            <person name="Gonzalez-Andres F."/>
            <person name="Velazquez E."/>
        </authorList>
    </citation>
    <scope>NUCLEOTIDE SEQUENCE [LARGE SCALE GENOMIC DNA]</scope>
    <source>
        <strain evidence="1 2">1040</strain>
    </source>
</reference>
<accession>A0A844T7L1</accession>
<dbReference type="RefSeq" id="WP_157348444.1">
    <property type="nucleotide sequence ID" value="NZ_WQNF01000047.1"/>
</dbReference>
<protein>
    <submittedName>
        <fullName evidence="1">Uncharacterized protein</fullName>
    </submittedName>
</protein>
<name>A0A844T7L1_9BRAD</name>
<evidence type="ECO:0000313" key="1">
    <source>
        <dbReference type="EMBL" id="MVT70640.1"/>
    </source>
</evidence>
<comment type="caution">
    <text evidence="1">The sequence shown here is derived from an EMBL/GenBank/DDBJ whole genome shotgun (WGS) entry which is preliminary data.</text>
</comment>
<evidence type="ECO:0000313" key="2">
    <source>
        <dbReference type="Proteomes" id="UP000436468"/>
    </source>
</evidence>